<dbReference type="SUPFAM" id="SSF82185">
    <property type="entry name" value="Histone H3 K4-specific methyltransferase SET7/9 N-terminal domain"/>
    <property type="match status" value="1"/>
</dbReference>
<dbReference type="AlphaFoldDB" id="A0A078ATU4"/>
<dbReference type="InterPro" id="IPR000048">
    <property type="entry name" value="IQ_motif_EF-hand-BS"/>
</dbReference>
<keyword evidence="1" id="KW-0677">Repeat</keyword>
<keyword evidence="3" id="KW-1185">Reference proteome</keyword>
<dbReference type="PANTHER" id="PTHR43215">
    <property type="entry name" value="RADIAL SPOKE HEAD 1 HOMOLOG"/>
    <property type="match status" value="1"/>
</dbReference>
<dbReference type="EMBL" id="CCKQ01013951">
    <property type="protein sequence ID" value="CDW85674.1"/>
    <property type="molecule type" value="Genomic_DNA"/>
</dbReference>
<dbReference type="OrthoDB" id="282259at2759"/>
<evidence type="ECO:0000313" key="2">
    <source>
        <dbReference type="EMBL" id="CDW85674.1"/>
    </source>
</evidence>
<accession>A0A078ATU4</accession>
<proteinExistence type="predicted"/>
<dbReference type="Proteomes" id="UP000039865">
    <property type="component" value="Unassembled WGS sequence"/>
</dbReference>
<name>A0A078ATU4_STYLE</name>
<reference evidence="2 3" key="1">
    <citation type="submission" date="2014-06" db="EMBL/GenBank/DDBJ databases">
        <authorList>
            <person name="Swart Estienne"/>
        </authorList>
    </citation>
    <scope>NUCLEOTIDE SEQUENCE [LARGE SCALE GENOMIC DNA]</scope>
    <source>
        <strain evidence="2 3">130c</strain>
    </source>
</reference>
<dbReference type="InterPro" id="IPR003409">
    <property type="entry name" value="MORN"/>
</dbReference>
<dbReference type="Gene3D" id="2.20.110.10">
    <property type="entry name" value="Histone H3 K4-specific methyltransferase SET7/9 N-terminal domain"/>
    <property type="match status" value="1"/>
</dbReference>
<evidence type="ECO:0000256" key="1">
    <source>
        <dbReference type="ARBA" id="ARBA00022737"/>
    </source>
</evidence>
<dbReference type="PANTHER" id="PTHR43215:SF14">
    <property type="entry name" value="RADIAL SPOKE HEAD 1 HOMOLOG"/>
    <property type="match status" value="1"/>
</dbReference>
<gene>
    <name evidence="2" type="primary">Contig10840.g11585</name>
    <name evidence="2" type="ORF">STYLEM_14759</name>
</gene>
<dbReference type="GO" id="GO:0005829">
    <property type="term" value="C:cytosol"/>
    <property type="evidence" value="ECO:0007669"/>
    <property type="project" value="TreeGrafter"/>
</dbReference>
<dbReference type="InParanoid" id="A0A078ATU4"/>
<sequence>MGNCCAADTVNSNDVNMEKGSKSGDMINQLMSQSNFKNKKDLMKVIVKLQSFFRGNLARKRVRQQFGFTANPMFRGIINDVGVPNYDNPTVQNILKRLGDFSYEPKPKYTDKIKRIPQPMMILENGAKYEGEWDIDRNARDGKGRQIWADGSLYDGYWRNDKANGRGRLIHADGDVYEGEWKDDKAHGFGKDMA</sequence>
<dbReference type="Pfam" id="PF00612">
    <property type="entry name" value="IQ"/>
    <property type="match status" value="1"/>
</dbReference>
<protein>
    <submittedName>
        <fullName evidence="2">Morn repeat protein</fullName>
    </submittedName>
</protein>
<dbReference type="Pfam" id="PF02493">
    <property type="entry name" value="MORN"/>
    <property type="match status" value="3"/>
</dbReference>
<organism evidence="2 3">
    <name type="scientific">Stylonychia lemnae</name>
    <name type="common">Ciliate</name>
    <dbReference type="NCBI Taxonomy" id="5949"/>
    <lineage>
        <taxon>Eukaryota</taxon>
        <taxon>Sar</taxon>
        <taxon>Alveolata</taxon>
        <taxon>Ciliophora</taxon>
        <taxon>Intramacronucleata</taxon>
        <taxon>Spirotrichea</taxon>
        <taxon>Stichotrichia</taxon>
        <taxon>Sporadotrichida</taxon>
        <taxon>Oxytrichidae</taxon>
        <taxon>Stylonychinae</taxon>
        <taxon>Stylonychia</taxon>
    </lineage>
</organism>
<dbReference type="SMART" id="SM00698">
    <property type="entry name" value="MORN"/>
    <property type="match status" value="3"/>
</dbReference>
<evidence type="ECO:0000313" key="3">
    <source>
        <dbReference type="Proteomes" id="UP000039865"/>
    </source>
</evidence>
<dbReference type="PROSITE" id="PS50096">
    <property type="entry name" value="IQ"/>
    <property type="match status" value="1"/>
</dbReference>